<evidence type="ECO:0000313" key="5">
    <source>
        <dbReference type="EMBL" id="KHS51263.1"/>
    </source>
</evidence>
<evidence type="ECO:0000259" key="4">
    <source>
        <dbReference type="Pfam" id="PF02397"/>
    </source>
</evidence>
<evidence type="ECO:0000256" key="1">
    <source>
        <dbReference type="ARBA" id="ARBA00006464"/>
    </source>
</evidence>
<evidence type="ECO:0000256" key="3">
    <source>
        <dbReference type="SAM" id="Phobius"/>
    </source>
</evidence>
<dbReference type="GO" id="GO:0047360">
    <property type="term" value="F:undecaprenyl-phosphate galactose phosphotransferase activity"/>
    <property type="evidence" value="ECO:0007669"/>
    <property type="project" value="UniProtKB-EC"/>
</dbReference>
<dbReference type="PANTHER" id="PTHR30576">
    <property type="entry name" value="COLANIC BIOSYNTHESIS UDP-GLUCOSE LIPID CARRIER TRANSFERASE"/>
    <property type="match status" value="1"/>
</dbReference>
<keyword evidence="5" id="KW-0808">Transferase</keyword>
<dbReference type="EC" id="2.7.8.6" evidence="5"/>
<accession>A0A0B9A780</accession>
<name>A0A0B9A780_BRELN</name>
<sequence length="233" mass="26296">MLKGRRQSAVMSARRVRTSERLHKPKARTSYDHVKRVADICFSVVGLIVASPVIAGVALVVLAVHGRPVLFRQPRPGASGKVFDILKFRTMVEPNGERVTDGQRLTRLGRFLRASSLDELPSLWNVMRGDMSFVGPRPLIVEYLALYTPEQARRHEVRPGITGLAQVKGRNELEWADRFRLDVEYVDGRCLRLDLSILLQTVRTVVGRRGTSKHGHDTMPEFTGWEDTSDVDK</sequence>
<dbReference type="PANTHER" id="PTHR30576:SF8">
    <property type="entry name" value="UNDECAPRENYL-PHOSPHATE GALACTOSE PHOSPHOTRANSFERASE"/>
    <property type="match status" value="1"/>
</dbReference>
<organism evidence="5 6">
    <name type="scientific">Brevibacterium linens</name>
    <dbReference type="NCBI Taxonomy" id="1703"/>
    <lineage>
        <taxon>Bacteria</taxon>
        <taxon>Bacillati</taxon>
        <taxon>Actinomycetota</taxon>
        <taxon>Actinomycetes</taxon>
        <taxon>Micrococcales</taxon>
        <taxon>Brevibacteriaceae</taxon>
        <taxon>Brevibacterium</taxon>
    </lineage>
</organism>
<dbReference type="AlphaFoldDB" id="A0A0B9A780"/>
<dbReference type="PATRIC" id="fig|1703.6.peg.3294"/>
<protein>
    <submittedName>
        <fullName evidence="5">Undecaprenyl-phosphate galactose phosphotransferase</fullName>
        <ecNumber evidence="5">2.7.8.6</ecNumber>
    </submittedName>
</protein>
<feature type="region of interest" description="Disordered" evidence="2">
    <location>
        <begin position="1"/>
        <end position="22"/>
    </location>
</feature>
<dbReference type="Pfam" id="PF02397">
    <property type="entry name" value="Bac_transf"/>
    <property type="match status" value="1"/>
</dbReference>
<feature type="domain" description="Bacterial sugar transferase" evidence="4">
    <location>
        <begin position="35"/>
        <end position="206"/>
    </location>
</feature>
<comment type="similarity">
    <text evidence="1">Belongs to the bacterial sugar transferase family.</text>
</comment>
<feature type="region of interest" description="Disordered" evidence="2">
    <location>
        <begin position="209"/>
        <end position="233"/>
    </location>
</feature>
<comment type="caution">
    <text evidence="5">The sequence shown here is derived from an EMBL/GenBank/DDBJ whole genome shotgun (WGS) entry which is preliminary data.</text>
</comment>
<evidence type="ECO:0000313" key="6">
    <source>
        <dbReference type="Proteomes" id="UP000031488"/>
    </source>
</evidence>
<dbReference type="InterPro" id="IPR003362">
    <property type="entry name" value="Bact_transf"/>
</dbReference>
<dbReference type="EMBL" id="JTJZ01000022">
    <property type="protein sequence ID" value="KHS51263.1"/>
    <property type="molecule type" value="Genomic_DNA"/>
</dbReference>
<gene>
    <name evidence="5" type="ORF">AE0388_3335</name>
</gene>
<keyword evidence="6" id="KW-1185">Reference proteome</keyword>
<keyword evidence="3" id="KW-1133">Transmembrane helix</keyword>
<feature type="transmembrane region" description="Helical" evidence="3">
    <location>
        <begin position="40"/>
        <end position="64"/>
    </location>
</feature>
<proteinExistence type="inferred from homology"/>
<keyword evidence="3" id="KW-0472">Membrane</keyword>
<evidence type="ECO:0000256" key="2">
    <source>
        <dbReference type="SAM" id="MobiDB-lite"/>
    </source>
</evidence>
<keyword evidence="3" id="KW-0812">Transmembrane</keyword>
<reference evidence="5 6" key="1">
    <citation type="submission" date="2014-11" db="EMBL/GenBank/DDBJ databases">
        <title>Draft Genome Sequence of Brevibacterium linens AE038-8.</title>
        <authorList>
            <person name="Maizel D."/>
            <person name="Utturkar S.M."/>
            <person name="Brown S.D."/>
            <person name="Ferrero M."/>
            <person name="Rosen B.P."/>
        </authorList>
    </citation>
    <scope>NUCLEOTIDE SEQUENCE [LARGE SCALE GENOMIC DNA]</scope>
    <source>
        <strain evidence="5 6">AE038-8</strain>
    </source>
</reference>
<dbReference type="Proteomes" id="UP000031488">
    <property type="component" value="Unassembled WGS sequence"/>
</dbReference>